<comment type="caution">
    <text evidence="2">The sequence shown here is derived from an EMBL/GenBank/DDBJ whole genome shotgun (WGS) entry which is preliminary data.</text>
</comment>
<accession>A0AAW0UQS3</accession>
<feature type="region of interest" description="Disordered" evidence="1">
    <location>
        <begin position="1"/>
        <end position="25"/>
    </location>
</feature>
<feature type="compositionally biased region" description="Gly residues" evidence="1">
    <location>
        <begin position="89"/>
        <end position="99"/>
    </location>
</feature>
<dbReference type="EMBL" id="JARAKH010000007">
    <property type="protein sequence ID" value="KAK8402463.1"/>
    <property type="molecule type" value="Genomic_DNA"/>
</dbReference>
<name>A0AAW0UQS3_SCYPA</name>
<evidence type="ECO:0000313" key="2">
    <source>
        <dbReference type="EMBL" id="KAK8402463.1"/>
    </source>
</evidence>
<keyword evidence="3" id="KW-1185">Reference proteome</keyword>
<proteinExistence type="predicted"/>
<feature type="region of interest" description="Disordered" evidence="1">
    <location>
        <begin position="77"/>
        <end position="99"/>
    </location>
</feature>
<organism evidence="2 3">
    <name type="scientific">Scylla paramamosain</name>
    <name type="common">Mud crab</name>
    <dbReference type="NCBI Taxonomy" id="85552"/>
    <lineage>
        <taxon>Eukaryota</taxon>
        <taxon>Metazoa</taxon>
        <taxon>Ecdysozoa</taxon>
        <taxon>Arthropoda</taxon>
        <taxon>Crustacea</taxon>
        <taxon>Multicrustacea</taxon>
        <taxon>Malacostraca</taxon>
        <taxon>Eumalacostraca</taxon>
        <taxon>Eucarida</taxon>
        <taxon>Decapoda</taxon>
        <taxon>Pleocyemata</taxon>
        <taxon>Brachyura</taxon>
        <taxon>Eubrachyura</taxon>
        <taxon>Portunoidea</taxon>
        <taxon>Portunidae</taxon>
        <taxon>Portuninae</taxon>
        <taxon>Scylla</taxon>
    </lineage>
</organism>
<protein>
    <submittedName>
        <fullName evidence="2">Uncharacterized protein</fullName>
    </submittedName>
</protein>
<dbReference type="Proteomes" id="UP001487740">
    <property type="component" value="Unassembled WGS sequence"/>
</dbReference>
<gene>
    <name evidence="2" type="ORF">O3P69_000703</name>
</gene>
<evidence type="ECO:0000313" key="3">
    <source>
        <dbReference type="Proteomes" id="UP001487740"/>
    </source>
</evidence>
<reference evidence="2 3" key="1">
    <citation type="submission" date="2023-03" db="EMBL/GenBank/DDBJ databases">
        <title>High-quality genome of Scylla paramamosain provides insights in environmental adaptation.</title>
        <authorList>
            <person name="Zhang L."/>
        </authorList>
    </citation>
    <scope>NUCLEOTIDE SEQUENCE [LARGE SCALE GENOMIC DNA]</scope>
    <source>
        <strain evidence="2">LZ_2023a</strain>
        <tissue evidence="2">Muscle</tissue>
    </source>
</reference>
<evidence type="ECO:0000256" key="1">
    <source>
        <dbReference type="SAM" id="MobiDB-lite"/>
    </source>
</evidence>
<dbReference type="AlphaFoldDB" id="A0AAW0UQS3"/>
<sequence>MDAEGQWSGSPPAEHRYATQDTPRGRRVAACMGRHSLRCWGRDAVGGSARHRGIDHGGGRYLWQDRTAARHQRRMPLRAGRYRPHLSGEAGGCGSKLVC</sequence>